<organism evidence="2 3">
    <name type="scientific">Protea cynaroides</name>
    <dbReference type="NCBI Taxonomy" id="273540"/>
    <lineage>
        <taxon>Eukaryota</taxon>
        <taxon>Viridiplantae</taxon>
        <taxon>Streptophyta</taxon>
        <taxon>Embryophyta</taxon>
        <taxon>Tracheophyta</taxon>
        <taxon>Spermatophyta</taxon>
        <taxon>Magnoliopsida</taxon>
        <taxon>Proteales</taxon>
        <taxon>Proteaceae</taxon>
        <taxon>Protea</taxon>
    </lineage>
</organism>
<proteinExistence type="predicted"/>
<dbReference type="OrthoDB" id="8300278at2759"/>
<dbReference type="AlphaFoldDB" id="A0A9Q0GTU0"/>
<dbReference type="InterPro" id="IPR036856">
    <property type="entry name" value="Ald_Oxase/Xan_DH_a/b_sf"/>
</dbReference>
<keyword evidence="3" id="KW-1185">Reference proteome</keyword>
<keyword evidence="1" id="KW-1133">Transmembrane helix</keyword>
<keyword evidence="1" id="KW-0472">Membrane</keyword>
<protein>
    <submittedName>
        <fullName evidence="2">Uncharacterized protein</fullName>
    </submittedName>
</protein>
<keyword evidence="1" id="KW-0812">Transmembrane</keyword>
<reference evidence="2" key="1">
    <citation type="journal article" date="2023" name="Plant J.">
        <title>The genome of the king protea, Protea cynaroides.</title>
        <authorList>
            <person name="Chang J."/>
            <person name="Duong T.A."/>
            <person name="Schoeman C."/>
            <person name="Ma X."/>
            <person name="Roodt D."/>
            <person name="Barker N."/>
            <person name="Li Z."/>
            <person name="Van de Peer Y."/>
            <person name="Mizrachi E."/>
        </authorList>
    </citation>
    <scope>NUCLEOTIDE SEQUENCE</scope>
    <source>
        <tissue evidence="2">Young leaves</tissue>
    </source>
</reference>
<feature type="transmembrane region" description="Helical" evidence="1">
    <location>
        <begin position="177"/>
        <end position="203"/>
    </location>
</feature>
<dbReference type="SUPFAM" id="SSF54665">
    <property type="entry name" value="CO dehydrogenase molybdoprotein N-domain-like"/>
    <property type="match status" value="1"/>
</dbReference>
<gene>
    <name evidence="2" type="ORF">NE237_028714</name>
</gene>
<evidence type="ECO:0000313" key="2">
    <source>
        <dbReference type="EMBL" id="KAJ4951882.1"/>
    </source>
</evidence>
<accession>A0A9Q0GTU0</accession>
<sequence length="207" mass="24019">MQRLRCSSIIYRSGDPRERRHGEEQRSERRRVITMPPNGLHAAFVLSKKPHARIFSIDDSEASLHLDSKAEGIAEKYGTKEDYQPDFISVVTGDGVWSRELLRFPDVEHFNMVKQQSSGTSYDYCNRFRWRIGKGNQRGKREWEFNVSSFEGRRRGEGCITWVAKSKKRNWVIRSKVVVSLSIKVIWSLQLICVTLVIIVLLLKDCS</sequence>
<evidence type="ECO:0000313" key="3">
    <source>
        <dbReference type="Proteomes" id="UP001141806"/>
    </source>
</evidence>
<dbReference type="Proteomes" id="UP001141806">
    <property type="component" value="Unassembled WGS sequence"/>
</dbReference>
<evidence type="ECO:0000256" key="1">
    <source>
        <dbReference type="SAM" id="Phobius"/>
    </source>
</evidence>
<name>A0A9Q0GTU0_9MAGN</name>
<dbReference type="Gene3D" id="3.90.1170.50">
    <property type="entry name" value="Aldehyde oxidase/xanthine dehydrogenase, a/b hammerhead"/>
    <property type="match status" value="1"/>
</dbReference>
<dbReference type="EMBL" id="JAMYWD010000012">
    <property type="protein sequence ID" value="KAJ4951882.1"/>
    <property type="molecule type" value="Genomic_DNA"/>
</dbReference>
<comment type="caution">
    <text evidence="2">The sequence shown here is derived from an EMBL/GenBank/DDBJ whole genome shotgun (WGS) entry which is preliminary data.</text>
</comment>